<dbReference type="STRING" id="6184.A0A430Q1J2"/>
<feature type="compositionally biased region" description="Low complexity" evidence="6">
    <location>
        <begin position="242"/>
        <end position="277"/>
    </location>
</feature>
<keyword evidence="3" id="KW-0804">Transcription</keyword>
<evidence type="ECO:0000259" key="7">
    <source>
        <dbReference type="PROSITE" id="PS51360"/>
    </source>
</evidence>
<evidence type="ECO:0000256" key="4">
    <source>
        <dbReference type="ARBA" id="ARBA00023242"/>
    </source>
</evidence>
<proteinExistence type="predicted"/>
<protein>
    <submittedName>
        <fullName evidence="8">RNA polymerase-associated protein RTF1</fullName>
    </submittedName>
</protein>
<feature type="region of interest" description="Disordered" evidence="6">
    <location>
        <begin position="1"/>
        <end position="293"/>
    </location>
</feature>
<evidence type="ECO:0000313" key="9">
    <source>
        <dbReference type="Proteomes" id="UP000290809"/>
    </source>
</evidence>
<dbReference type="Proteomes" id="UP000290809">
    <property type="component" value="Unassembled WGS sequence"/>
</dbReference>
<dbReference type="PROSITE" id="PS51360">
    <property type="entry name" value="PLUS3"/>
    <property type="match status" value="1"/>
</dbReference>
<organism evidence="8 9">
    <name type="scientific">Schistosoma bovis</name>
    <name type="common">Blood fluke</name>
    <dbReference type="NCBI Taxonomy" id="6184"/>
    <lineage>
        <taxon>Eukaryota</taxon>
        <taxon>Metazoa</taxon>
        <taxon>Spiralia</taxon>
        <taxon>Lophotrochozoa</taxon>
        <taxon>Platyhelminthes</taxon>
        <taxon>Trematoda</taxon>
        <taxon>Digenea</taxon>
        <taxon>Strigeidida</taxon>
        <taxon>Schistosomatoidea</taxon>
        <taxon>Schistosomatidae</taxon>
        <taxon>Schistosoma</taxon>
    </lineage>
</organism>
<evidence type="ECO:0000256" key="5">
    <source>
        <dbReference type="SAM" id="Coils"/>
    </source>
</evidence>
<feature type="domain" description="Plus3" evidence="7">
    <location>
        <begin position="294"/>
        <end position="454"/>
    </location>
</feature>
<dbReference type="SUPFAM" id="SSF159042">
    <property type="entry name" value="Plus3-like"/>
    <property type="match status" value="1"/>
</dbReference>
<dbReference type="GO" id="GO:0016593">
    <property type="term" value="C:Cdc73/Paf1 complex"/>
    <property type="evidence" value="ECO:0007669"/>
    <property type="project" value="TreeGrafter"/>
</dbReference>
<dbReference type="AlphaFoldDB" id="A0A430Q1J2"/>
<dbReference type="GO" id="GO:1990269">
    <property type="term" value="F:RNA polymerase II C-terminal domain phosphoserine binding"/>
    <property type="evidence" value="ECO:0007669"/>
    <property type="project" value="TreeGrafter"/>
</dbReference>
<evidence type="ECO:0000256" key="3">
    <source>
        <dbReference type="ARBA" id="ARBA00023163"/>
    </source>
</evidence>
<dbReference type="InterPro" id="IPR036128">
    <property type="entry name" value="Plus3-like_sf"/>
</dbReference>
<evidence type="ECO:0000313" key="8">
    <source>
        <dbReference type="EMBL" id="RTG81558.1"/>
    </source>
</evidence>
<keyword evidence="9" id="KW-1185">Reference proteome</keyword>
<dbReference type="PANTHER" id="PTHR13115">
    <property type="entry name" value="RNA POLYMERASE-ASSOCIATED PROTEIN RTF1 HOMOLOG"/>
    <property type="match status" value="1"/>
</dbReference>
<sequence>MAKGRLSGSDSSDSDDEVKWLQSRHKHRKTSVPSDETTRDSKSGGIEEGEVSSDDLDEDEDDGLDDNLIGGEDDKRRLAKMSEKEREEELFKRAERRDAIRARKAVKQKLKERREREKAQQVASLSKQLTGDSKSKRSAYHNVFSDSDEAENSDSSGLGPKGLRQRKIALEKKKVAHRDKFQELIERRKQQAAKKRRTHTSDEVDISAQNSSGSSSDSDDNSPKPRGKIQEKHQSMSQRVFSSEASDSSDSSRPGSRPVARRSSFSSLSGSQRSGSSSEDDARGRSRSPEEELVSSVEHLSRIRLSRFKMEKWVHMPFFDNLIKGCFVRINIGLHQGVPIYRCAEIVDVVETPKIYDLGDTRYINFQVKMFFARSIFATLYIFIKRPAFCRTNKGIVVRVGKDQSTFRLAFISNSDFQQDEFDSWMRRIHLANMKPPTLNFVRDKAAEITEAINRPIRDERVVEQIIQSKRRFQKAPTNFALRKAELIKQREQAETDGDTELLKHLDSEIEEIESQAERIERRRTLGFKSITSINQRNRALSVQQAEEAIRKESEEALNSKEEDPFTRVHSQPVIVTKKYLENLRHKRVRIV</sequence>
<keyword evidence="5" id="KW-0175">Coiled coil</keyword>
<reference evidence="8 9" key="1">
    <citation type="journal article" date="2019" name="PLoS Pathog.">
        <title>Genome sequence of the bovine parasite Schistosoma bovis Tanzania.</title>
        <authorList>
            <person name="Oey H."/>
            <person name="Zakrzewski M."/>
            <person name="Gobert G."/>
            <person name="Gravermann K."/>
            <person name="Stoye J."/>
            <person name="Jones M."/>
            <person name="Mcmanus D."/>
            <person name="Krause L."/>
        </authorList>
    </citation>
    <scope>NUCLEOTIDE SEQUENCE [LARGE SCALE GENOMIC DNA]</scope>
    <source>
        <strain evidence="8 9">TAN1997</strain>
    </source>
</reference>
<feature type="compositionally biased region" description="Acidic residues" evidence="6">
    <location>
        <begin position="47"/>
        <end position="65"/>
    </location>
</feature>
<evidence type="ECO:0000256" key="6">
    <source>
        <dbReference type="SAM" id="MobiDB-lite"/>
    </source>
</evidence>
<dbReference type="Gene3D" id="3.90.70.200">
    <property type="entry name" value="Plus-3 domain"/>
    <property type="match status" value="1"/>
</dbReference>
<feature type="compositionally biased region" description="Basic and acidic residues" evidence="6">
    <location>
        <begin position="72"/>
        <end position="101"/>
    </location>
</feature>
<name>A0A430Q1J2_SCHBO</name>
<dbReference type="Pfam" id="PF03126">
    <property type="entry name" value="Plus-3"/>
    <property type="match status" value="1"/>
</dbReference>
<feature type="compositionally biased region" description="Basic and acidic residues" evidence="6">
    <location>
        <begin position="280"/>
        <end position="290"/>
    </location>
</feature>
<comment type="subcellular location">
    <subcellularLocation>
        <location evidence="1">Nucleus</location>
    </subcellularLocation>
</comment>
<evidence type="ECO:0000256" key="1">
    <source>
        <dbReference type="ARBA" id="ARBA00004123"/>
    </source>
</evidence>
<dbReference type="InterPro" id="IPR004343">
    <property type="entry name" value="Plus-3_dom"/>
</dbReference>
<keyword evidence="4" id="KW-0539">Nucleus</keyword>
<dbReference type="EMBL" id="QMKO01003291">
    <property type="protein sequence ID" value="RTG81558.1"/>
    <property type="molecule type" value="Genomic_DNA"/>
</dbReference>
<feature type="compositionally biased region" description="Polar residues" evidence="6">
    <location>
        <begin position="122"/>
        <end position="132"/>
    </location>
</feature>
<dbReference type="GO" id="GO:0003677">
    <property type="term" value="F:DNA binding"/>
    <property type="evidence" value="ECO:0007669"/>
    <property type="project" value="InterPro"/>
</dbReference>
<dbReference type="SMART" id="SM00719">
    <property type="entry name" value="Plus3"/>
    <property type="match status" value="1"/>
</dbReference>
<feature type="compositionally biased region" description="Basic and acidic residues" evidence="6">
    <location>
        <begin position="168"/>
        <end position="189"/>
    </location>
</feature>
<feature type="compositionally biased region" description="Basic residues" evidence="6">
    <location>
        <begin position="102"/>
        <end position="111"/>
    </location>
</feature>
<keyword evidence="2" id="KW-0805">Transcription regulation</keyword>
<feature type="coiled-coil region" evidence="5">
    <location>
        <begin position="503"/>
        <end position="563"/>
    </location>
</feature>
<accession>A0A430Q1J2</accession>
<comment type="caution">
    <text evidence="8">The sequence shown here is derived from an EMBL/GenBank/DDBJ whole genome shotgun (WGS) entry which is preliminary data.</text>
</comment>
<dbReference type="PANTHER" id="PTHR13115:SF8">
    <property type="entry name" value="RNA POLYMERASE-ASSOCIATED PROTEIN RTF1 HOMOLOG"/>
    <property type="match status" value="1"/>
</dbReference>
<gene>
    <name evidence="8" type="ORF">DC041_0012690</name>
</gene>
<evidence type="ECO:0000256" key="2">
    <source>
        <dbReference type="ARBA" id="ARBA00023015"/>
    </source>
</evidence>